<reference evidence="9 10" key="1">
    <citation type="journal article" date="2016" name="Genome Announc.">
        <title>First Complete Genome Sequence of a Subdivision 6 Acidobacterium Strain.</title>
        <authorList>
            <person name="Huang S."/>
            <person name="Vieira S."/>
            <person name="Bunk B."/>
            <person name="Riedel T."/>
            <person name="Sproer C."/>
            <person name="Overmann J."/>
        </authorList>
    </citation>
    <scope>NUCLEOTIDE SEQUENCE [LARGE SCALE GENOMIC DNA]</scope>
    <source>
        <strain evidence="10">DSM 100886 HEG_-6_39</strain>
    </source>
</reference>
<evidence type="ECO:0000259" key="8">
    <source>
        <dbReference type="Pfam" id="PF14824"/>
    </source>
</evidence>
<dbReference type="NCBIfam" id="TIGR01470">
    <property type="entry name" value="cysG_Nterm"/>
    <property type="match status" value="1"/>
</dbReference>
<dbReference type="Pfam" id="PF14824">
    <property type="entry name" value="Sirohm_synth_M"/>
    <property type="match status" value="1"/>
</dbReference>
<dbReference type="GO" id="GO:0019354">
    <property type="term" value="P:siroheme biosynthetic process"/>
    <property type="evidence" value="ECO:0007669"/>
    <property type="project" value="UniProtKB-UniPathway"/>
</dbReference>
<sequence>MFYPIYLDLHGRPCLVVGGGPIATGKVRGLVEAGALVTVVAPAVGADVVAWHESRVIVWHEREFVAEDLDGQFLVYAATDDREVNARIYRLADQANRVANAVDDLDHCNFIAPAVARQGVVQVAISTAGSSPALAKQIRDQVQHEVLTPEVAALAEYLGSWRSEVKRHIDTYQRRQDLWEGVLEGCVPGLLANGQQPRADEAMREYLRRAAAPHDPHARCVVRDERPDVCRACKGV</sequence>
<dbReference type="SUPFAM" id="SSF75615">
    <property type="entry name" value="Siroheme synthase middle domains-like"/>
    <property type="match status" value="1"/>
</dbReference>
<dbReference type="Pfam" id="PF10414">
    <property type="entry name" value="CysG_dimeriser"/>
    <property type="match status" value="1"/>
</dbReference>
<dbReference type="Pfam" id="PF13241">
    <property type="entry name" value="NAD_binding_7"/>
    <property type="match status" value="1"/>
</dbReference>
<dbReference type="RefSeq" id="WP_110170714.1">
    <property type="nucleotide sequence ID" value="NZ_CP015136.1"/>
</dbReference>
<feature type="domain" description="Sirohaem synthase dimerisation" evidence="7">
    <location>
        <begin position="152"/>
        <end position="205"/>
    </location>
</feature>
<evidence type="ECO:0000256" key="2">
    <source>
        <dbReference type="ARBA" id="ARBA00012400"/>
    </source>
</evidence>
<reference evidence="10" key="2">
    <citation type="submission" date="2016-04" db="EMBL/GenBank/DDBJ databases">
        <title>First Complete Genome Sequence of a Subdivision 6 Acidobacterium.</title>
        <authorList>
            <person name="Huang S."/>
            <person name="Vieira S."/>
            <person name="Bunk B."/>
            <person name="Riedel T."/>
            <person name="Sproeer C."/>
            <person name="Overmann J."/>
        </authorList>
    </citation>
    <scope>NUCLEOTIDE SEQUENCE [LARGE SCALE GENOMIC DNA]</scope>
    <source>
        <strain evidence="10">DSM 100886 HEG_-6_39</strain>
    </source>
</reference>
<dbReference type="OrthoDB" id="9773765at2"/>
<dbReference type="InterPro" id="IPR028281">
    <property type="entry name" value="Sirohaem_synthase_central"/>
</dbReference>
<comment type="pathway">
    <text evidence="1">Porphyrin-containing compound metabolism; siroheme biosynthesis; sirohydrochlorin from precorrin-2: step 1/1.</text>
</comment>
<keyword evidence="5" id="KW-0627">Porphyrin biosynthesis</keyword>
<protein>
    <recommendedName>
        <fullName evidence="2">precorrin-2 dehydrogenase</fullName>
        <ecNumber evidence="2">1.3.1.76</ecNumber>
    </recommendedName>
</protein>
<dbReference type="PANTHER" id="PTHR35330:SF1">
    <property type="entry name" value="SIROHEME BIOSYNTHESIS PROTEIN MET8"/>
    <property type="match status" value="1"/>
</dbReference>
<dbReference type="SUPFAM" id="SSF51735">
    <property type="entry name" value="NAD(P)-binding Rossmann-fold domains"/>
    <property type="match status" value="1"/>
</dbReference>
<accession>A0A143PK59</accession>
<evidence type="ECO:0000256" key="4">
    <source>
        <dbReference type="ARBA" id="ARBA00023027"/>
    </source>
</evidence>
<dbReference type="KEGG" id="abac:LuPra_02143"/>
<dbReference type="AlphaFoldDB" id="A0A143PK59"/>
<dbReference type="STRING" id="1855912.LuPra_02143"/>
<dbReference type="InterPro" id="IPR006367">
    <property type="entry name" value="Sirohaem_synthase_N"/>
</dbReference>
<comment type="catalytic activity">
    <reaction evidence="6">
        <text>precorrin-2 + NAD(+) = sirohydrochlorin + NADH + 2 H(+)</text>
        <dbReference type="Rhea" id="RHEA:15613"/>
        <dbReference type="ChEBI" id="CHEBI:15378"/>
        <dbReference type="ChEBI" id="CHEBI:57540"/>
        <dbReference type="ChEBI" id="CHEBI:57945"/>
        <dbReference type="ChEBI" id="CHEBI:58351"/>
        <dbReference type="ChEBI" id="CHEBI:58827"/>
        <dbReference type="EC" id="1.3.1.76"/>
    </reaction>
</comment>
<name>A0A143PK59_LUTPR</name>
<dbReference type="GO" id="GO:0032259">
    <property type="term" value="P:methylation"/>
    <property type="evidence" value="ECO:0007669"/>
    <property type="project" value="UniProtKB-KW"/>
</dbReference>
<dbReference type="UniPathway" id="UPA00262">
    <property type="reaction ID" value="UER00222"/>
</dbReference>
<evidence type="ECO:0000256" key="1">
    <source>
        <dbReference type="ARBA" id="ARBA00005010"/>
    </source>
</evidence>
<dbReference type="Gene3D" id="3.40.50.720">
    <property type="entry name" value="NAD(P)-binding Rossmann-like Domain"/>
    <property type="match status" value="1"/>
</dbReference>
<dbReference type="GO" id="GO:0043115">
    <property type="term" value="F:precorrin-2 dehydrogenase activity"/>
    <property type="evidence" value="ECO:0007669"/>
    <property type="project" value="UniProtKB-EC"/>
</dbReference>
<gene>
    <name evidence="9" type="primary">cysG_3</name>
    <name evidence="9" type="ORF">LuPra_02143</name>
</gene>
<dbReference type="GO" id="GO:0004325">
    <property type="term" value="F:ferrochelatase activity"/>
    <property type="evidence" value="ECO:0007669"/>
    <property type="project" value="InterPro"/>
</dbReference>
<dbReference type="Gene3D" id="1.10.8.210">
    <property type="entry name" value="Sirohaem synthase, dimerisation domain"/>
    <property type="match status" value="1"/>
</dbReference>
<evidence type="ECO:0000256" key="5">
    <source>
        <dbReference type="ARBA" id="ARBA00023244"/>
    </source>
</evidence>
<keyword evidence="4" id="KW-0520">NAD</keyword>
<dbReference type="Gene3D" id="3.30.160.110">
    <property type="entry name" value="Siroheme synthase, domain 2"/>
    <property type="match status" value="1"/>
</dbReference>
<keyword evidence="10" id="KW-1185">Reference proteome</keyword>
<proteinExistence type="predicted"/>
<dbReference type="EMBL" id="CP015136">
    <property type="protein sequence ID" value="AMY08937.1"/>
    <property type="molecule type" value="Genomic_DNA"/>
</dbReference>
<dbReference type="InterPro" id="IPR036291">
    <property type="entry name" value="NAD(P)-bd_dom_sf"/>
</dbReference>
<dbReference type="GO" id="GO:0008168">
    <property type="term" value="F:methyltransferase activity"/>
    <property type="evidence" value="ECO:0007669"/>
    <property type="project" value="UniProtKB-KW"/>
</dbReference>
<evidence type="ECO:0000313" key="9">
    <source>
        <dbReference type="EMBL" id="AMY08937.1"/>
    </source>
</evidence>
<feature type="domain" description="Siroheme synthase central" evidence="8">
    <location>
        <begin position="121"/>
        <end position="143"/>
    </location>
</feature>
<keyword evidence="9" id="KW-0489">Methyltransferase</keyword>
<evidence type="ECO:0000259" key="7">
    <source>
        <dbReference type="Pfam" id="PF10414"/>
    </source>
</evidence>
<keyword evidence="9" id="KW-0808">Transferase</keyword>
<dbReference type="InterPro" id="IPR037115">
    <property type="entry name" value="Sirohaem_synt_dimer_dom_sf"/>
</dbReference>
<dbReference type="Proteomes" id="UP000076079">
    <property type="component" value="Chromosome"/>
</dbReference>
<dbReference type="EC" id="1.3.1.76" evidence="2"/>
<evidence type="ECO:0000313" key="10">
    <source>
        <dbReference type="Proteomes" id="UP000076079"/>
    </source>
</evidence>
<keyword evidence="3" id="KW-0560">Oxidoreductase</keyword>
<dbReference type="InterPro" id="IPR019478">
    <property type="entry name" value="Sirohaem_synthase_dimer_dom"/>
</dbReference>
<evidence type="ECO:0000256" key="6">
    <source>
        <dbReference type="ARBA" id="ARBA00047561"/>
    </source>
</evidence>
<evidence type="ECO:0000256" key="3">
    <source>
        <dbReference type="ARBA" id="ARBA00023002"/>
    </source>
</evidence>
<organism evidence="9 10">
    <name type="scientific">Luteitalea pratensis</name>
    <dbReference type="NCBI Taxonomy" id="1855912"/>
    <lineage>
        <taxon>Bacteria</taxon>
        <taxon>Pseudomonadati</taxon>
        <taxon>Acidobacteriota</taxon>
        <taxon>Vicinamibacteria</taxon>
        <taxon>Vicinamibacterales</taxon>
        <taxon>Vicinamibacteraceae</taxon>
        <taxon>Luteitalea</taxon>
    </lineage>
</organism>
<dbReference type="InterPro" id="IPR028161">
    <property type="entry name" value="Met8-like"/>
</dbReference>
<dbReference type="PANTHER" id="PTHR35330">
    <property type="entry name" value="SIROHEME BIOSYNTHESIS PROTEIN MET8"/>
    <property type="match status" value="1"/>
</dbReference>